<feature type="domain" description="YheO-like" evidence="1">
    <location>
        <begin position="14"/>
        <end position="119"/>
    </location>
</feature>
<evidence type="ECO:0000313" key="4">
    <source>
        <dbReference type="Proteomes" id="UP001155604"/>
    </source>
</evidence>
<evidence type="ECO:0000313" key="3">
    <source>
        <dbReference type="EMBL" id="MCT7946637.1"/>
    </source>
</evidence>
<dbReference type="InterPro" id="IPR039445">
    <property type="entry name" value="DauR-like_HTH"/>
</dbReference>
<evidence type="ECO:0000259" key="2">
    <source>
        <dbReference type="Pfam" id="PF13309"/>
    </source>
</evidence>
<keyword evidence="4" id="KW-1185">Reference proteome</keyword>
<dbReference type="PANTHER" id="PTHR35568">
    <property type="entry name" value="TRANSCRIPTIONAL REGULATOR DAUR"/>
    <property type="match status" value="1"/>
</dbReference>
<sequence>MKLQDLTQSDLDILKSVENIVDGIAAMYGQHTEVVLHSLDAKHPSVVKIANGHVTGREVGAPITNLALLKLKTGQDISNSYLTKCANGKTLRSITTVIRNSKNQPIGLLCINSDMDAPLQSVLRTMMPEQLLGSELTSSPEVFARNIDEALHSTIDSINHEVRSNSGISPSQKNREIVNQLHELGIFELKDSAQVSATRLGISVHSIYRYLREIKANQA</sequence>
<organism evidence="3 4">
    <name type="scientific">Shewanella septentrionalis</name>
    <dbReference type="NCBI Taxonomy" id="2952223"/>
    <lineage>
        <taxon>Bacteria</taxon>
        <taxon>Pseudomonadati</taxon>
        <taxon>Pseudomonadota</taxon>
        <taxon>Gammaproteobacteria</taxon>
        <taxon>Alteromonadales</taxon>
        <taxon>Shewanellaceae</taxon>
        <taxon>Shewanella</taxon>
    </lineage>
</organism>
<dbReference type="Pfam" id="PF08348">
    <property type="entry name" value="PAS_6"/>
    <property type="match status" value="1"/>
</dbReference>
<dbReference type="EMBL" id="JAMTCC010000025">
    <property type="protein sequence ID" value="MCT7946637.1"/>
    <property type="molecule type" value="Genomic_DNA"/>
</dbReference>
<feature type="domain" description="Transcriptional regulator DauR-like HTH" evidence="2">
    <location>
        <begin position="154"/>
        <end position="212"/>
    </location>
</feature>
<dbReference type="Proteomes" id="UP001155604">
    <property type="component" value="Unassembled WGS sequence"/>
</dbReference>
<proteinExistence type="predicted"/>
<dbReference type="AlphaFoldDB" id="A0A9X3AUN0"/>
<evidence type="ECO:0000259" key="1">
    <source>
        <dbReference type="Pfam" id="PF08348"/>
    </source>
</evidence>
<protein>
    <submittedName>
        <fullName evidence="3">PAS domain-containing protein</fullName>
    </submittedName>
</protein>
<comment type="caution">
    <text evidence="3">The sequence shown here is derived from an EMBL/GenBank/DDBJ whole genome shotgun (WGS) entry which is preliminary data.</text>
</comment>
<dbReference type="Pfam" id="PF13309">
    <property type="entry name" value="HTH_22"/>
    <property type="match status" value="1"/>
</dbReference>
<accession>A0A9X3AUN0</accession>
<dbReference type="InterPro" id="IPR039446">
    <property type="entry name" value="DauR-like"/>
</dbReference>
<dbReference type="RefSeq" id="WP_261273159.1">
    <property type="nucleotide sequence ID" value="NZ_JAMTCC010000025.1"/>
</dbReference>
<name>A0A9X3AUN0_9GAMM</name>
<reference evidence="3" key="1">
    <citation type="journal article" date="2023" name="Int. J. Syst. Evol. Microbiol.">
        <title>&lt;i&gt;Shewanella septentrionalis&lt;/i&gt; sp. nov. and &lt;i&gt;Shewanella holmiensis&lt;/i&gt; sp. nov., isolated from Baltic Sea water and sediments.</title>
        <authorList>
            <person name="Martin-Rodriguez A.J."/>
            <person name="Thorell K."/>
            <person name="Joffre E."/>
            <person name="Jensie-Markopoulos S."/>
            <person name="Moore E.R.B."/>
            <person name="Sjoling A."/>
        </authorList>
    </citation>
    <scope>NUCLEOTIDE SEQUENCE</scope>
    <source>
        <strain evidence="3">SP1W3</strain>
    </source>
</reference>
<dbReference type="PANTHER" id="PTHR35568:SF1">
    <property type="entry name" value="TRANSCRIPTIONAL REGULATOR DAUR"/>
    <property type="match status" value="1"/>
</dbReference>
<dbReference type="InterPro" id="IPR013559">
    <property type="entry name" value="YheO"/>
</dbReference>
<gene>
    <name evidence="3" type="ORF">NE536_14845</name>
</gene>